<accession>A0AAW0C4U9</accession>
<keyword evidence="1" id="KW-0732">Signal</keyword>
<protein>
    <submittedName>
        <fullName evidence="2">Uncharacterized protein</fullName>
    </submittedName>
</protein>
<proteinExistence type="predicted"/>
<evidence type="ECO:0000256" key="1">
    <source>
        <dbReference type="SAM" id="SignalP"/>
    </source>
</evidence>
<dbReference type="Proteomes" id="UP001383192">
    <property type="component" value="Unassembled WGS sequence"/>
</dbReference>
<comment type="caution">
    <text evidence="2">The sequence shown here is derived from an EMBL/GenBank/DDBJ whole genome shotgun (WGS) entry which is preliminary data.</text>
</comment>
<feature type="signal peptide" evidence="1">
    <location>
        <begin position="1"/>
        <end position="17"/>
    </location>
</feature>
<sequence>MFSLFFIAASLVAAASATPLRVAEARAATCQPNFQGGAIAISTADGFYEPNGGSGLWAWHVEQNGQWPTEYIIKDIKTLNVLTLAAGGSTFLFTQNGSADPSQSFAINCETCDPNAGSGEDRDVATKCTIKPHGKPDFCLTSVGVNYLVSAPCNGAASQVFNFAV</sequence>
<keyword evidence="3" id="KW-1185">Reference proteome</keyword>
<evidence type="ECO:0000313" key="2">
    <source>
        <dbReference type="EMBL" id="KAK7033530.1"/>
    </source>
</evidence>
<gene>
    <name evidence="2" type="ORF">VNI00_012754</name>
</gene>
<evidence type="ECO:0000313" key="3">
    <source>
        <dbReference type="Proteomes" id="UP001383192"/>
    </source>
</evidence>
<name>A0AAW0C4U9_9AGAR</name>
<dbReference type="AlphaFoldDB" id="A0AAW0C4U9"/>
<feature type="chain" id="PRO_5044024351" evidence="1">
    <location>
        <begin position="18"/>
        <end position="165"/>
    </location>
</feature>
<dbReference type="EMBL" id="JAYKXP010000061">
    <property type="protein sequence ID" value="KAK7033530.1"/>
    <property type="molecule type" value="Genomic_DNA"/>
</dbReference>
<organism evidence="2 3">
    <name type="scientific">Paramarasmius palmivorus</name>
    <dbReference type="NCBI Taxonomy" id="297713"/>
    <lineage>
        <taxon>Eukaryota</taxon>
        <taxon>Fungi</taxon>
        <taxon>Dikarya</taxon>
        <taxon>Basidiomycota</taxon>
        <taxon>Agaricomycotina</taxon>
        <taxon>Agaricomycetes</taxon>
        <taxon>Agaricomycetidae</taxon>
        <taxon>Agaricales</taxon>
        <taxon>Marasmiineae</taxon>
        <taxon>Marasmiaceae</taxon>
        <taxon>Paramarasmius</taxon>
    </lineage>
</organism>
<reference evidence="2 3" key="1">
    <citation type="submission" date="2024-01" db="EMBL/GenBank/DDBJ databases">
        <title>A draft genome for a cacao thread blight-causing isolate of Paramarasmius palmivorus.</title>
        <authorList>
            <person name="Baruah I.K."/>
            <person name="Bukari Y."/>
            <person name="Amoako-Attah I."/>
            <person name="Meinhardt L.W."/>
            <person name="Bailey B.A."/>
            <person name="Cohen S.P."/>
        </authorList>
    </citation>
    <scope>NUCLEOTIDE SEQUENCE [LARGE SCALE GENOMIC DNA]</scope>
    <source>
        <strain evidence="2 3">GH-12</strain>
    </source>
</reference>